<proteinExistence type="predicted"/>
<gene>
    <name evidence="1" type="ORF">POL67_42975</name>
</gene>
<dbReference type="Proteomes" id="UP001221411">
    <property type="component" value="Unassembled WGS sequence"/>
</dbReference>
<comment type="caution">
    <text evidence="1">The sequence shown here is derived from an EMBL/GenBank/DDBJ whole genome shotgun (WGS) entry which is preliminary data.</text>
</comment>
<reference evidence="1 2" key="1">
    <citation type="submission" date="2022-11" db="EMBL/GenBank/DDBJ databases">
        <title>Minimal conservation of predation-associated metabolite biosynthetic gene clusters underscores biosynthetic potential of Myxococcota including descriptions for ten novel species: Archangium lansinium sp. nov., Myxococcus landrumus sp. nov., Nannocystis bai.</title>
        <authorList>
            <person name="Ahearne A."/>
            <person name="Stevens C."/>
            <person name="Dowd S."/>
        </authorList>
    </citation>
    <scope>NUCLEOTIDE SEQUENCE [LARGE SCALE GENOMIC DNA]</scope>
    <source>
        <strain evidence="1 2">RJM3</strain>
    </source>
</reference>
<accession>A0ABT5F3I4</accession>
<dbReference type="EMBL" id="JAQNDO010000001">
    <property type="protein sequence ID" value="MDC0748169.1"/>
    <property type="molecule type" value="Genomic_DNA"/>
</dbReference>
<evidence type="ECO:0000313" key="2">
    <source>
        <dbReference type="Proteomes" id="UP001221411"/>
    </source>
</evidence>
<evidence type="ECO:0000313" key="1">
    <source>
        <dbReference type="EMBL" id="MDC0748169.1"/>
    </source>
</evidence>
<sequence>MWYPTNLAHLRVPIATGIEPVPPKKGAPANSTEAMPVPLRPGSAYCYNPFGDAKYTTAWVPPHWIEVDKNGAPQLKKEHREHALNDLPEVKSKFRDQQVVYQDNEKNLTIQETILSSNPTYLDIPAEHFTVQVDVPVSGQRKGSHINVVLRISKDKKKVQLLDTTNGHPLDEHVAHTLMDPTGKEGIYDGNFVSQVYQGTTFCGLGVPPEPPENLLEMAKFIRRARPIGLLRLVITERVPPAKMTDDHILYVSKMVRMYGETEDDNFHISRCVWALRNMPGFTKLQGWFIIYTPQGELARMMWEHGARHRRLTEMEPVVYEAKKKKKYEIKKANPRRDKKKDPLVEPTPGLQYIHDYRDTIVLTNASNGTCLYWHRKRSELNFGSTSENFQGNAIPDAIRARVAPNPKQDPVLQMSYDAEHVHNRFCDPYTNDHTIEIPDLFRDGKPAAEPPPPPELLIDTAIVHDHDQSAQEVALV</sequence>
<keyword evidence="2" id="KW-1185">Reference proteome</keyword>
<dbReference type="RefSeq" id="WP_271926987.1">
    <property type="nucleotide sequence ID" value="NZ_JAQNDO010000001.1"/>
</dbReference>
<protein>
    <submittedName>
        <fullName evidence="1">Uncharacterized protein</fullName>
    </submittedName>
</protein>
<organism evidence="1 2">
    <name type="scientific">Polyangium mundeleinium</name>
    <dbReference type="NCBI Taxonomy" id="2995306"/>
    <lineage>
        <taxon>Bacteria</taxon>
        <taxon>Pseudomonadati</taxon>
        <taxon>Myxococcota</taxon>
        <taxon>Polyangia</taxon>
        <taxon>Polyangiales</taxon>
        <taxon>Polyangiaceae</taxon>
        <taxon>Polyangium</taxon>
    </lineage>
</organism>
<name>A0ABT5F3I4_9BACT</name>